<proteinExistence type="predicted"/>
<evidence type="ECO:0000313" key="2">
    <source>
        <dbReference type="EMBL" id="GLB39941.1"/>
    </source>
</evidence>
<protein>
    <submittedName>
        <fullName evidence="2">Uncharacterized protein</fullName>
    </submittedName>
</protein>
<dbReference type="AlphaFoldDB" id="A0A9P3UR71"/>
<dbReference type="EMBL" id="BRPK01000007">
    <property type="protein sequence ID" value="GLB39941.1"/>
    <property type="molecule type" value="Genomic_DNA"/>
</dbReference>
<keyword evidence="3" id="KW-1185">Reference proteome</keyword>
<feature type="compositionally biased region" description="Polar residues" evidence="1">
    <location>
        <begin position="142"/>
        <end position="154"/>
    </location>
</feature>
<evidence type="ECO:0000256" key="1">
    <source>
        <dbReference type="SAM" id="MobiDB-lite"/>
    </source>
</evidence>
<organism evidence="2 3">
    <name type="scientific">Lyophyllum shimeji</name>
    <name type="common">Hon-shimeji</name>
    <name type="synonym">Tricholoma shimeji</name>
    <dbReference type="NCBI Taxonomy" id="47721"/>
    <lineage>
        <taxon>Eukaryota</taxon>
        <taxon>Fungi</taxon>
        <taxon>Dikarya</taxon>
        <taxon>Basidiomycota</taxon>
        <taxon>Agaricomycotina</taxon>
        <taxon>Agaricomycetes</taxon>
        <taxon>Agaricomycetidae</taxon>
        <taxon>Agaricales</taxon>
        <taxon>Tricholomatineae</taxon>
        <taxon>Lyophyllaceae</taxon>
        <taxon>Lyophyllum</taxon>
    </lineage>
</organism>
<comment type="caution">
    <text evidence="2">The sequence shown here is derived from an EMBL/GenBank/DDBJ whole genome shotgun (WGS) entry which is preliminary data.</text>
</comment>
<feature type="region of interest" description="Disordered" evidence="1">
    <location>
        <begin position="96"/>
        <end position="115"/>
    </location>
</feature>
<name>A0A9P3UR71_LYOSH</name>
<feature type="compositionally biased region" description="Low complexity" evidence="1">
    <location>
        <begin position="215"/>
        <end position="229"/>
    </location>
</feature>
<sequence>MEDFNRSSTCPSSNGLKGSSHEAGVPATWPPVHIGYTMPFFQGSQGVNIHGGDFHDIVPHHTTSVQDSSNLASRTSARLLQQWAFDVCANDNYFAHSPRSTTPAPSSKSESQGRDKKILQTQNLNDTVMSAPQPFVSGVANLESTPRQHPSEQPSPCFGVKRSMMDGKDQNSPWRMTATAPEYKRSRPRSPIQSDPAPPSSARLQSSDPPEGIVEAQQAQQPPLEQSPSIATSRSF</sequence>
<reference evidence="2" key="1">
    <citation type="submission" date="2022-07" db="EMBL/GenBank/DDBJ databases">
        <title>The genome of Lyophyllum shimeji provides insight into the initial evolution of ectomycorrhizal fungal genome.</title>
        <authorList>
            <person name="Kobayashi Y."/>
            <person name="Shibata T."/>
            <person name="Hirakawa H."/>
            <person name="Shigenobu S."/>
            <person name="Nishiyama T."/>
            <person name="Yamada A."/>
            <person name="Hasebe M."/>
            <person name="Kawaguchi M."/>
        </authorList>
    </citation>
    <scope>NUCLEOTIDE SEQUENCE</scope>
    <source>
        <strain evidence="2">AT787</strain>
    </source>
</reference>
<feature type="compositionally biased region" description="Polar residues" evidence="1">
    <location>
        <begin position="1"/>
        <end position="17"/>
    </location>
</feature>
<evidence type="ECO:0000313" key="3">
    <source>
        <dbReference type="Proteomes" id="UP001063166"/>
    </source>
</evidence>
<gene>
    <name evidence="2" type="ORF">LshimejAT787_0704510</name>
</gene>
<feature type="region of interest" description="Disordered" evidence="1">
    <location>
        <begin position="1"/>
        <end position="24"/>
    </location>
</feature>
<feature type="region of interest" description="Disordered" evidence="1">
    <location>
        <begin position="141"/>
        <end position="236"/>
    </location>
</feature>
<feature type="compositionally biased region" description="Polar residues" evidence="1">
    <location>
        <begin position="98"/>
        <end position="110"/>
    </location>
</feature>
<accession>A0A9P3UR71</accession>
<dbReference type="Proteomes" id="UP001063166">
    <property type="component" value="Unassembled WGS sequence"/>
</dbReference>